<dbReference type="CDD" id="cd13132">
    <property type="entry name" value="MATE_eukaryotic"/>
    <property type="match status" value="1"/>
</dbReference>
<feature type="transmembrane region" description="Helical" evidence="7">
    <location>
        <begin position="211"/>
        <end position="233"/>
    </location>
</feature>
<protein>
    <recommendedName>
        <fullName evidence="7">Protein DETOXIFICATION</fullName>
    </recommendedName>
    <alternativeName>
        <fullName evidence="7">Multidrug and toxic compound extrusion protein</fullName>
    </alternativeName>
</protein>
<feature type="transmembrane region" description="Helical" evidence="7">
    <location>
        <begin position="432"/>
        <end position="452"/>
    </location>
</feature>
<comment type="caution">
    <text evidence="8">The sequence shown here is derived from an EMBL/GenBank/DDBJ whole genome shotgun (WGS) entry which is preliminary data.</text>
</comment>
<dbReference type="EMBL" id="JBBPBM010000004">
    <property type="protein sequence ID" value="KAK8589914.1"/>
    <property type="molecule type" value="Genomic_DNA"/>
</dbReference>
<accession>A0ABR2G066</accession>
<proteinExistence type="inferred from homology"/>
<feature type="transmembrane region" description="Helical" evidence="7">
    <location>
        <begin position="146"/>
        <end position="166"/>
    </location>
</feature>
<feature type="transmembrane region" description="Helical" evidence="7">
    <location>
        <begin position="372"/>
        <end position="396"/>
    </location>
</feature>
<feature type="transmembrane region" description="Helical" evidence="7">
    <location>
        <begin position="284"/>
        <end position="312"/>
    </location>
</feature>
<organism evidence="8 9">
    <name type="scientific">Hibiscus sabdariffa</name>
    <name type="common">roselle</name>
    <dbReference type="NCBI Taxonomy" id="183260"/>
    <lineage>
        <taxon>Eukaryota</taxon>
        <taxon>Viridiplantae</taxon>
        <taxon>Streptophyta</taxon>
        <taxon>Embryophyta</taxon>
        <taxon>Tracheophyta</taxon>
        <taxon>Spermatophyta</taxon>
        <taxon>Magnoliopsida</taxon>
        <taxon>eudicotyledons</taxon>
        <taxon>Gunneridae</taxon>
        <taxon>Pentapetalae</taxon>
        <taxon>rosids</taxon>
        <taxon>malvids</taxon>
        <taxon>Malvales</taxon>
        <taxon>Malvaceae</taxon>
        <taxon>Malvoideae</taxon>
        <taxon>Hibiscus</taxon>
    </lineage>
</organism>
<evidence type="ECO:0000256" key="6">
    <source>
        <dbReference type="ARBA" id="ARBA00023136"/>
    </source>
</evidence>
<gene>
    <name evidence="8" type="ORF">V6N12_024303</name>
</gene>
<reference evidence="8 9" key="1">
    <citation type="journal article" date="2024" name="G3 (Bethesda)">
        <title>Genome assembly of Hibiscus sabdariffa L. provides insights into metabolisms of medicinal natural products.</title>
        <authorList>
            <person name="Kim T."/>
        </authorList>
    </citation>
    <scope>NUCLEOTIDE SEQUENCE [LARGE SCALE GENOMIC DNA]</scope>
    <source>
        <strain evidence="8">TK-2024</strain>
        <tissue evidence="8">Old leaves</tissue>
    </source>
</reference>
<feature type="transmembrane region" description="Helical" evidence="7">
    <location>
        <begin position="30"/>
        <end position="52"/>
    </location>
</feature>
<dbReference type="NCBIfam" id="TIGR00797">
    <property type="entry name" value="matE"/>
    <property type="match status" value="1"/>
</dbReference>
<name>A0ABR2G066_9ROSI</name>
<evidence type="ECO:0000256" key="7">
    <source>
        <dbReference type="RuleBase" id="RU004914"/>
    </source>
</evidence>
<evidence type="ECO:0000256" key="5">
    <source>
        <dbReference type="ARBA" id="ARBA00022989"/>
    </source>
</evidence>
<dbReference type="InterPro" id="IPR045069">
    <property type="entry name" value="MATE_euk"/>
</dbReference>
<dbReference type="Proteomes" id="UP001472677">
    <property type="component" value="Unassembled WGS sequence"/>
</dbReference>
<sequence length="486" mass="53618">MDDNLEQRFLAEGDEEKTDLKRRVWGETKAIWRVAFPSMLTSVTSFGMIVVTQSFLGHIGEIELASYALIQSIFVRFINGILIGMSSATETLCGQAFGAGQYHMMGIYLQRSWIIDGITATIVLPVFFCTSPIFKLLGQEDEIAEASGSISLWFIPMLYYMVFALTMQMYLQAQQKNLIVGCLSAFSFTLHLLLSWIMVYKLNWGVAGAMGSLNICSWLMVLGEFVFVFGGWCPNTWKGFSKAAFYDLCPMIKLSMASGLMLCLELWYSAILVLLAGYMKNATIAIAAFSICINVNTWELMFCIGLLGASIVRVANELGRGNAKALKFSIKTIMTTSVLIGMIFFILCLVFGDQIAHLFTSSEQVAEVASTLSTFLAISMLFNSIQIVLSGIAIGAGFQSMVAMVNMGSYYVVGVPVGAVLGYVLGLQVVGLWIGLLCGVALQISILVFIVCRTDWDEQVKKASERLNRWLVADEQQQHNHTLSQP</sequence>
<feature type="transmembrane region" description="Helical" evidence="7">
    <location>
        <begin position="408"/>
        <end position="426"/>
    </location>
</feature>
<dbReference type="Pfam" id="PF01554">
    <property type="entry name" value="MatE"/>
    <property type="match status" value="2"/>
</dbReference>
<evidence type="ECO:0000256" key="4">
    <source>
        <dbReference type="ARBA" id="ARBA00022692"/>
    </source>
</evidence>
<keyword evidence="6 7" id="KW-0472">Membrane</keyword>
<feature type="transmembrane region" description="Helical" evidence="7">
    <location>
        <begin position="254"/>
        <end position="278"/>
    </location>
</feature>
<comment type="similarity">
    <text evidence="2 7">Belongs to the multi antimicrobial extrusion (MATE) (TC 2.A.66.1) family.</text>
</comment>
<dbReference type="InterPro" id="IPR002528">
    <property type="entry name" value="MATE_fam"/>
</dbReference>
<dbReference type="PANTHER" id="PTHR11206">
    <property type="entry name" value="MULTIDRUG RESISTANCE PROTEIN"/>
    <property type="match status" value="1"/>
</dbReference>
<keyword evidence="4 7" id="KW-0812">Transmembrane</keyword>
<keyword evidence="5 7" id="KW-1133">Transmembrane helix</keyword>
<feature type="transmembrane region" description="Helical" evidence="7">
    <location>
        <begin position="64"/>
        <end position="85"/>
    </location>
</feature>
<feature type="transmembrane region" description="Helical" evidence="7">
    <location>
        <begin position="178"/>
        <end position="199"/>
    </location>
</feature>
<evidence type="ECO:0000313" key="8">
    <source>
        <dbReference type="EMBL" id="KAK8589914.1"/>
    </source>
</evidence>
<evidence type="ECO:0000256" key="1">
    <source>
        <dbReference type="ARBA" id="ARBA00004141"/>
    </source>
</evidence>
<evidence type="ECO:0000256" key="2">
    <source>
        <dbReference type="ARBA" id="ARBA00010199"/>
    </source>
</evidence>
<keyword evidence="3" id="KW-0813">Transport</keyword>
<keyword evidence="9" id="KW-1185">Reference proteome</keyword>
<feature type="transmembrane region" description="Helical" evidence="7">
    <location>
        <begin position="113"/>
        <end position="134"/>
    </location>
</feature>
<comment type="subcellular location">
    <subcellularLocation>
        <location evidence="1">Membrane</location>
        <topology evidence="1">Multi-pass membrane protein</topology>
    </subcellularLocation>
</comment>
<evidence type="ECO:0000313" key="9">
    <source>
        <dbReference type="Proteomes" id="UP001472677"/>
    </source>
</evidence>
<evidence type="ECO:0000256" key="3">
    <source>
        <dbReference type="ARBA" id="ARBA00022448"/>
    </source>
</evidence>
<feature type="transmembrane region" description="Helical" evidence="7">
    <location>
        <begin position="333"/>
        <end position="352"/>
    </location>
</feature>